<keyword evidence="10" id="KW-1185">Reference proteome</keyword>
<evidence type="ECO:0000256" key="1">
    <source>
        <dbReference type="ARBA" id="ARBA00004196"/>
    </source>
</evidence>
<dbReference type="Proteomes" id="UP001156102">
    <property type="component" value="Unassembled WGS sequence"/>
</dbReference>
<sequence length="475" mass="49716">MSELALNQDVLLKPRRSRKWMWWLLAAAIIIGAVVYFTLFRTSAPSTSQQVQYMKVKRGDVAETVSASGTVQAGKQVSLNAASNNVKLTAVNVKVGDHVQAGQALAVLDNSSAKVKVTSAQAAVASAQSRLDKLKAGPAAPDVGMQQISINKAQLALASAKDKYDQVNAQYTAGKATDQDVKQADTAVKQAQQDYDLAQLKLQQLRTPASQADLQSAQADLEQAKAQLQQSQSDLDALTIKAPMDGLVVTVNGNVGETPANNNPVLVLDNSDAAQIQVSAQVSQSDIGKLQKGMTAAINTSAYDNKTFTGQVDTISPAATTQSGVTTYNVLLTVDNSGHELKPGMTTNVTVEIGKHTNVLYIPTAALRDFNGKSGVLVEGTASTNSSATRSSNNSGTGSRSLPSGVRFKSVEVGFYSTDKVEITSGLAEGDRVAIIFNTQQNSQNGQRSSLGGFGGSGFGGSGFGGTNRQSRGGQ</sequence>
<dbReference type="Gene3D" id="2.40.30.170">
    <property type="match status" value="1"/>
</dbReference>
<feature type="region of interest" description="Disordered" evidence="5">
    <location>
        <begin position="440"/>
        <end position="475"/>
    </location>
</feature>
<feature type="compositionally biased region" description="Gly residues" evidence="5">
    <location>
        <begin position="452"/>
        <end position="466"/>
    </location>
</feature>
<protein>
    <submittedName>
        <fullName evidence="9">Efflux RND transporter periplasmic adaptor subunit</fullName>
    </submittedName>
</protein>
<dbReference type="GO" id="GO:0016020">
    <property type="term" value="C:membrane"/>
    <property type="evidence" value="ECO:0007669"/>
    <property type="project" value="InterPro"/>
</dbReference>
<evidence type="ECO:0000256" key="5">
    <source>
        <dbReference type="SAM" id="MobiDB-lite"/>
    </source>
</evidence>
<dbReference type="NCBIfam" id="TIGR01730">
    <property type="entry name" value="RND_mfp"/>
    <property type="match status" value="1"/>
</dbReference>
<organism evidence="9 10">
    <name type="scientific">Ectobacillus ponti</name>
    <dbReference type="NCBI Taxonomy" id="2961894"/>
    <lineage>
        <taxon>Bacteria</taxon>
        <taxon>Bacillati</taxon>
        <taxon>Bacillota</taxon>
        <taxon>Bacilli</taxon>
        <taxon>Bacillales</taxon>
        <taxon>Bacillaceae</taxon>
        <taxon>Ectobacillus</taxon>
    </lineage>
</organism>
<dbReference type="Pfam" id="PF25954">
    <property type="entry name" value="Beta-barrel_RND_2"/>
    <property type="match status" value="1"/>
</dbReference>
<comment type="subcellular location">
    <subcellularLocation>
        <location evidence="1">Cell envelope</location>
    </subcellularLocation>
</comment>
<feature type="domain" description="CusB-like beta-barrel" evidence="8">
    <location>
        <begin position="278"/>
        <end position="351"/>
    </location>
</feature>
<evidence type="ECO:0000259" key="8">
    <source>
        <dbReference type="Pfam" id="PF25954"/>
    </source>
</evidence>
<dbReference type="AlphaFoldDB" id="A0AA42BPH6"/>
<keyword evidence="3 4" id="KW-0175">Coiled coil</keyword>
<evidence type="ECO:0000256" key="4">
    <source>
        <dbReference type="SAM" id="Coils"/>
    </source>
</evidence>
<dbReference type="InterPro" id="IPR050465">
    <property type="entry name" value="UPF0194_transport"/>
</dbReference>
<evidence type="ECO:0000256" key="2">
    <source>
        <dbReference type="ARBA" id="ARBA00009477"/>
    </source>
</evidence>
<feature type="domain" description="YbhG-like alpha-helical hairpin" evidence="7">
    <location>
        <begin position="108"/>
        <end position="236"/>
    </location>
</feature>
<dbReference type="InterPro" id="IPR059052">
    <property type="entry name" value="HH_YbhG-like"/>
</dbReference>
<evidence type="ECO:0000313" key="9">
    <source>
        <dbReference type="EMBL" id="MCP8967554.1"/>
    </source>
</evidence>
<reference evidence="9" key="1">
    <citation type="submission" date="2022-07" db="EMBL/GenBank/DDBJ databases">
        <authorList>
            <person name="Li W.-J."/>
            <person name="Deng Q.-Q."/>
        </authorList>
    </citation>
    <scope>NUCLEOTIDE SEQUENCE</scope>
    <source>
        <strain evidence="9">SYSU M60031</strain>
    </source>
</reference>
<dbReference type="GO" id="GO:0022857">
    <property type="term" value="F:transmembrane transporter activity"/>
    <property type="evidence" value="ECO:0007669"/>
    <property type="project" value="InterPro"/>
</dbReference>
<dbReference type="InterPro" id="IPR006143">
    <property type="entry name" value="RND_pump_MFP"/>
</dbReference>
<evidence type="ECO:0000259" key="7">
    <source>
        <dbReference type="Pfam" id="PF25881"/>
    </source>
</evidence>
<gene>
    <name evidence="9" type="ORF">NK662_03225</name>
</gene>
<evidence type="ECO:0000313" key="10">
    <source>
        <dbReference type="Proteomes" id="UP001156102"/>
    </source>
</evidence>
<name>A0AA42BPH6_9BACI</name>
<dbReference type="Pfam" id="PF25881">
    <property type="entry name" value="HH_YBHG"/>
    <property type="match status" value="1"/>
</dbReference>
<feature type="region of interest" description="Disordered" evidence="5">
    <location>
        <begin position="382"/>
        <end position="403"/>
    </location>
</feature>
<proteinExistence type="inferred from homology"/>
<dbReference type="EMBL" id="JANCLT010000001">
    <property type="protein sequence ID" value="MCP8967554.1"/>
    <property type="molecule type" value="Genomic_DNA"/>
</dbReference>
<keyword evidence="6" id="KW-1133">Transmembrane helix</keyword>
<evidence type="ECO:0000256" key="3">
    <source>
        <dbReference type="ARBA" id="ARBA00023054"/>
    </source>
</evidence>
<feature type="coiled-coil region" evidence="4">
    <location>
        <begin position="150"/>
        <end position="241"/>
    </location>
</feature>
<comment type="similarity">
    <text evidence="2">Belongs to the membrane fusion protein (MFP) (TC 8.A.1) family.</text>
</comment>
<dbReference type="RefSeq" id="WP_254757287.1">
    <property type="nucleotide sequence ID" value="NZ_JANCLT010000001.1"/>
</dbReference>
<feature type="compositionally biased region" description="Low complexity" evidence="5">
    <location>
        <begin position="382"/>
        <end position="401"/>
    </location>
</feature>
<keyword evidence="6" id="KW-0472">Membrane</keyword>
<dbReference type="Gene3D" id="2.40.50.100">
    <property type="match status" value="1"/>
</dbReference>
<comment type="caution">
    <text evidence="9">The sequence shown here is derived from an EMBL/GenBank/DDBJ whole genome shotgun (WGS) entry which is preliminary data.</text>
</comment>
<accession>A0AA42BPH6</accession>
<feature type="transmembrane region" description="Helical" evidence="6">
    <location>
        <begin position="20"/>
        <end position="40"/>
    </location>
</feature>
<keyword evidence="6" id="KW-0812">Transmembrane</keyword>
<evidence type="ECO:0000256" key="6">
    <source>
        <dbReference type="SAM" id="Phobius"/>
    </source>
</evidence>
<dbReference type="GO" id="GO:0030313">
    <property type="term" value="C:cell envelope"/>
    <property type="evidence" value="ECO:0007669"/>
    <property type="project" value="UniProtKB-SubCell"/>
</dbReference>
<dbReference type="Gene3D" id="2.40.420.20">
    <property type="match status" value="1"/>
</dbReference>
<dbReference type="SUPFAM" id="SSF111369">
    <property type="entry name" value="HlyD-like secretion proteins"/>
    <property type="match status" value="2"/>
</dbReference>
<dbReference type="PANTHER" id="PTHR32347">
    <property type="entry name" value="EFFLUX SYSTEM COMPONENT YKNX-RELATED"/>
    <property type="match status" value="1"/>
</dbReference>
<dbReference type="InterPro" id="IPR058792">
    <property type="entry name" value="Beta-barrel_RND_2"/>
</dbReference>